<evidence type="ECO:0000313" key="2">
    <source>
        <dbReference type="EMBL" id="EIW81650.1"/>
    </source>
</evidence>
<feature type="compositionally biased region" description="Polar residues" evidence="1">
    <location>
        <begin position="92"/>
        <end position="101"/>
    </location>
</feature>
<feature type="region of interest" description="Disordered" evidence="1">
    <location>
        <begin position="1"/>
        <end position="32"/>
    </location>
</feature>
<feature type="compositionally biased region" description="Polar residues" evidence="1">
    <location>
        <begin position="120"/>
        <end position="140"/>
    </location>
</feature>
<feature type="region of interest" description="Disordered" evidence="1">
    <location>
        <begin position="254"/>
        <end position="306"/>
    </location>
</feature>
<feature type="compositionally biased region" description="Low complexity" evidence="1">
    <location>
        <begin position="766"/>
        <end position="777"/>
    </location>
</feature>
<feature type="compositionally biased region" description="Polar residues" evidence="1">
    <location>
        <begin position="646"/>
        <end position="657"/>
    </location>
</feature>
<evidence type="ECO:0000256" key="1">
    <source>
        <dbReference type="SAM" id="MobiDB-lite"/>
    </source>
</evidence>
<feature type="compositionally biased region" description="Polar residues" evidence="1">
    <location>
        <begin position="64"/>
        <end position="74"/>
    </location>
</feature>
<sequence length="1099" mass="120651">MDLSGEPAGDTSNILRVPPPRSHHFSFGTTGLLDSGQATLYEAYVDSTRRNPDNVTRRAHHAESTPTSARQTVEATARNRRTHALRAESHHGSLSRSPSPTTDDKQIRQNAARDAATYRSPRNVSQPSSCHPSQTQQQEMSYYPNGFPQPLGTQYTPRATLQPSASRAQQRPYAATHPAAPYARQLTYTAPAPTTQYIQPPMADSDNRVVEQPHLAHQAAAVNTNNGVPVPVTVASIDSTHASTIAVTTNSAPAPATAASTDSAPAPATVSGADSAPAPAAPATTVSAPTPTTTAGAARTHEAVPPVRNGLKKTFQRHPEDPLFYVELLTKGWAQGRIRTFMDDHIEGYRVARSQTYSRVRDYINTTTNEFFEMVPWRNKVSDPIPDDYNPHAMEHLSEIEEDQKAHKIESIKNSIKSWLDRRIDGNKLAGRPSSKENNVWTRLLKQLSGVPSVKPKKLSAVQFWSKAHYALVRSQFREKITSEYFNKLSDKEQLDWAEKAKADHAREVSKWHAALNTPVDTAPEARQIAIDTLNVFLSPILNEVHAATGFHITMFLCGPEPHKGGRLNVIGMHWGTHIAPSPQNWPAAQPQSHKLAIKHFLDFVETCFTNEMKAQSALKMNSASNIPEALRTAGMDKDGVKSTTHEASGSSDSINPSLAAPLPCSDENPARSAPSRTSHDVNASMRKTGQQSAKTLKHKTAPAASTAPAPPAPGPPSVTKPAACKKPTRNMTLQPANLPKPSRGKRKHVVPSSVSEEEDATLTGSESDNISNNEESLPVEKIYNTRHCRIQAQEDHLLSQTAKVNTPAVANHGDVSSETQPTTSQKSMDNGAERSLNDNSRNTVVNTPRDHGSDSAVVHAADPRTGVEGTAKTPMSSLQPLNNAPTWIKHVLTYLRLLDMLLPDDRRKIDRGASATIGEQQGWTLPILYSQLLDEYLLLEHSSNFSSLQGPAGRLDSKERPKEVHWWIARKQLITVRPSIPEVERFASQWWKWWVSLQPDWRGVAAPSGSSPPPLPRHGRDGDWSTLDKPGVNGFTSLVVCLKWWGAETALASKDPLWIAAVEDTKWVMSCIRCSRSWRDNPAAKEPKERATKRQRTV</sequence>
<dbReference type="RefSeq" id="XP_007767550.1">
    <property type="nucleotide sequence ID" value="XM_007769360.1"/>
</dbReference>
<dbReference type="Proteomes" id="UP000053558">
    <property type="component" value="Unassembled WGS sequence"/>
</dbReference>
<keyword evidence="3" id="KW-1185">Reference proteome</keyword>
<feature type="region of interest" description="Disordered" evidence="1">
    <location>
        <begin position="47"/>
        <end position="176"/>
    </location>
</feature>
<dbReference type="EMBL" id="JH711577">
    <property type="protein sequence ID" value="EIW81650.1"/>
    <property type="molecule type" value="Genomic_DNA"/>
</dbReference>
<feature type="compositionally biased region" description="Polar residues" evidence="1">
    <location>
        <begin position="686"/>
        <end position="695"/>
    </location>
</feature>
<feature type="compositionally biased region" description="Basic and acidic residues" evidence="1">
    <location>
        <begin position="47"/>
        <end position="56"/>
    </location>
</feature>
<name>A0A5M3MRD5_CONPW</name>
<dbReference type="AlphaFoldDB" id="A0A5M3MRD5"/>
<feature type="region of interest" description="Disordered" evidence="1">
    <location>
        <begin position="634"/>
        <end position="779"/>
    </location>
</feature>
<proteinExistence type="predicted"/>
<evidence type="ECO:0000313" key="3">
    <source>
        <dbReference type="Proteomes" id="UP000053558"/>
    </source>
</evidence>
<dbReference type="GeneID" id="19203016"/>
<organism evidence="2 3">
    <name type="scientific">Coniophora puteana (strain RWD-64-598)</name>
    <name type="common">Brown rot fungus</name>
    <dbReference type="NCBI Taxonomy" id="741705"/>
    <lineage>
        <taxon>Eukaryota</taxon>
        <taxon>Fungi</taxon>
        <taxon>Dikarya</taxon>
        <taxon>Basidiomycota</taxon>
        <taxon>Agaricomycotina</taxon>
        <taxon>Agaricomycetes</taxon>
        <taxon>Agaricomycetidae</taxon>
        <taxon>Boletales</taxon>
        <taxon>Coniophorineae</taxon>
        <taxon>Coniophoraceae</taxon>
        <taxon>Coniophora</taxon>
    </lineage>
</organism>
<comment type="caution">
    <text evidence="2">The sequence shown here is derived from an EMBL/GenBank/DDBJ whole genome shotgun (WGS) entry which is preliminary data.</text>
</comment>
<gene>
    <name evidence="2" type="ORF">CONPUDRAFT_152573</name>
</gene>
<feature type="compositionally biased region" description="Pro residues" evidence="1">
    <location>
        <begin position="709"/>
        <end position="719"/>
    </location>
</feature>
<feature type="compositionally biased region" description="Polar residues" evidence="1">
    <location>
        <begin position="815"/>
        <end position="829"/>
    </location>
</feature>
<protein>
    <submittedName>
        <fullName evidence="2">Uncharacterized protein</fullName>
    </submittedName>
</protein>
<dbReference type="KEGG" id="cput:CONPUDRAFT_152573"/>
<accession>A0A5M3MRD5</accession>
<dbReference type="OrthoDB" id="2803783at2759"/>
<feature type="compositionally biased region" description="Low complexity" evidence="1">
    <location>
        <begin position="254"/>
        <end position="298"/>
    </location>
</feature>
<feature type="region of interest" description="Disordered" evidence="1">
    <location>
        <begin position="809"/>
        <end position="857"/>
    </location>
</feature>
<feature type="compositionally biased region" description="Polar residues" evidence="1">
    <location>
        <begin position="151"/>
        <end position="169"/>
    </location>
</feature>
<reference evidence="3" key="1">
    <citation type="journal article" date="2012" name="Science">
        <title>The Paleozoic origin of enzymatic lignin decomposition reconstructed from 31 fungal genomes.</title>
        <authorList>
            <person name="Floudas D."/>
            <person name="Binder M."/>
            <person name="Riley R."/>
            <person name="Barry K."/>
            <person name="Blanchette R.A."/>
            <person name="Henrissat B."/>
            <person name="Martinez A.T."/>
            <person name="Otillar R."/>
            <person name="Spatafora J.W."/>
            <person name="Yadav J.S."/>
            <person name="Aerts A."/>
            <person name="Benoit I."/>
            <person name="Boyd A."/>
            <person name="Carlson A."/>
            <person name="Copeland A."/>
            <person name="Coutinho P.M."/>
            <person name="de Vries R.P."/>
            <person name="Ferreira P."/>
            <person name="Findley K."/>
            <person name="Foster B."/>
            <person name="Gaskell J."/>
            <person name="Glotzer D."/>
            <person name="Gorecki P."/>
            <person name="Heitman J."/>
            <person name="Hesse C."/>
            <person name="Hori C."/>
            <person name="Igarashi K."/>
            <person name="Jurgens J.A."/>
            <person name="Kallen N."/>
            <person name="Kersten P."/>
            <person name="Kohler A."/>
            <person name="Kuees U."/>
            <person name="Kumar T.K.A."/>
            <person name="Kuo A."/>
            <person name="LaButti K."/>
            <person name="Larrondo L.F."/>
            <person name="Lindquist E."/>
            <person name="Ling A."/>
            <person name="Lombard V."/>
            <person name="Lucas S."/>
            <person name="Lundell T."/>
            <person name="Martin R."/>
            <person name="McLaughlin D.J."/>
            <person name="Morgenstern I."/>
            <person name="Morin E."/>
            <person name="Murat C."/>
            <person name="Nagy L.G."/>
            <person name="Nolan M."/>
            <person name="Ohm R.A."/>
            <person name="Patyshakuliyeva A."/>
            <person name="Rokas A."/>
            <person name="Ruiz-Duenas F.J."/>
            <person name="Sabat G."/>
            <person name="Salamov A."/>
            <person name="Samejima M."/>
            <person name="Schmutz J."/>
            <person name="Slot J.C."/>
            <person name="St John F."/>
            <person name="Stenlid J."/>
            <person name="Sun H."/>
            <person name="Sun S."/>
            <person name="Syed K."/>
            <person name="Tsang A."/>
            <person name="Wiebenga A."/>
            <person name="Young D."/>
            <person name="Pisabarro A."/>
            <person name="Eastwood D.C."/>
            <person name="Martin F."/>
            <person name="Cullen D."/>
            <person name="Grigoriev I.V."/>
            <person name="Hibbett D.S."/>
        </authorList>
    </citation>
    <scope>NUCLEOTIDE SEQUENCE [LARGE SCALE GENOMIC DNA]</scope>
    <source>
        <strain evidence="3">RWD-64-598 SS2</strain>
    </source>
</reference>
<feature type="compositionally biased region" description="Polar residues" evidence="1">
    <location>
        <begin position="838"/>
        <end position="847"/>
    </location>
</feature>
<feature type="compositionally biased region" description="Basic and acidic residues" evidence="1">
    <location>
        <begin position="635"/>
        <end position="645"/>
    </location>
</feature>